<name>A0A6T6BHC4_9RHOD</name>
<dbReference type="PANTHER" id="PTHR20961">
    <property type="entry name" value="GLYCOSYLTRANSFERASE"/>
    <property type="match status" value="1"/>
</dbReference>
<dbReference type="InterPro" id="IPR007657">
    <property type="entry name" value="Glycosyltransferase_61"/>
</dbReference>
<dbReference type="PROSITE" id="PS50006">
    <property type="entry name" value="FHA_DOMAIN"/>
    <property type="match status" value="1"/>
</dbReference>
<feature type="transmembrane region" description="Helical" evidence="4">
    <location>
        <begin position="63"/>
        <end position="84"/>
    </location>
</feature>
<evidence type="ECO:0000256" key="4">
    <source>
        <dbReference type="SAM" id="Phobius"/>
    </source>
</evidence>
<protein>
    <recommendedName>
        <fullName evidence="5">FHA domain-containing protein</fullName>
    </recommendedName>
</protein>
<keyword evidence="2" id="KW-0808">Transferase</keyword>
<keyword evidence="4" id="KW-1133">Transmembrane helix</keyword>
<feature type="domain" description="FHA" evidence="5">
    <location>
        <begin position="400"/>
        <end position="465"/>
    </location>
</feature>
<dbReference type="EMBL" id="HBGH01006125">
    <property type="protein sequence ID" value="CAD9231199.1"/>
    <property type="molecule type" value="Transcribed_RNA"/>
</dbReference>
<dbReference type="GO" id="GO:0016757">
    <property type="term" value="F:glycosyltransferase activity"/>
    <property type="evidence" value="ECO:0007669"/>
    <property type="project" value="UniProtKB-KW"/>
</dbReference>
<keyword evidence="3" id="KW-0325">Glycoprotein</keyword>
<evidence type="ECO:0000313" key="7">
    <source>
        <dbReference type="EMBL" id="CAD9231199.1"/>
    </source>
</evidence>
<evidence type="ECO:0000256" key="1">
    <source>
        <dbReference type="ARBA" id="ARBA00022676"/>
    </source>
</evidence>
<dbReference type="EMBL" id="HBGH01006124">
    <property type="protein sequence ID" value="CAD9231198.1"/>
    <property type="molecule type" value="Transcribed_RNA"/>
</dbReference>
<evidence type="ECO:0000256" key="2">
    <source>
        <dbReference type="ARBA" id="ARBA00022679"/>
    </source>
</evidence>
<dbReference type="AlphaFoldDB" id="A0A6T6BHC4"/>
<keyword evidence="4" id="KW-0472">Membrane</keyword>
<evidence type="ECO:0000313" key="6">
    <source>
        <dbReference type="EMBL" id="CAD9231198.1"/>
    </source>
</evidence>
<evidence type="ECO:0000256" key="3">
    <source>
        <dbReference type="ARBA" id="ARBA00023180"/>
    </source>
</evidence>
<keyword evidence="1" id="KW-0328">Glycosyltransferase</keyword>
<proteinExistence type="predicted"/>
<organism evidence="7">
    <name type="scientific">Compsopogon caeruleus</name>
    <dbReference type="NCBI Taxonomy" id="31354"/>
    <lineage>
        <taxon>Eukaryota</taxon>
        <taxon>Rhodophyta</taxon>
        <taxon>Compsopogonophyceae</taxon>
        <taxon>Compsopogonales</taxon>
        <taxon>Compsopogonaceae</taxon>
        <taxon>Compsopogon</taxon>
    </lineage>
</organism>
<dbReference type="InterPro" id="IPR000253">
    <property type="entry name" value="FHA_dom"/>
</dbReference>
<gene>
    <name evidence="6" type="ORF">CCAE0312_LOCUS3254</name>
    <name evidence="7" type="ORF">CCAE0312_LOCUS3255</name>
</gene>
<accession>A0A6T6BHC4</accession>
<evidence type="ECO:0000259" key="5">
    <source>
        <dbReference type="PROSITE" id="PS50006"/>
    </source>
</evidence>
<keyword evidence="4" id="KW-0812">Transmembrane</keyword>
<dbReference type="InterPro" id="IPR049625">
    <property type="entry name" value="Glyco_transf_61_cat"/>
</dbReference>
<sequence>MSGIPRRGRLTRALTQEERWRFLASVHKLGFFQEQNDVLLDRENSKNLAKSSMSPRVEGWKHVLAGSILVVIVVLLGLAVSGGAGRRSVRRKTTQVLRGFETPDANQTSLLGTSPATSANDDSLTYDRRVGHTVEFLSQPRAGTRPALSDAIVDPDTDLDLFRVESGHEALFACRVYRACRDADGTLVLPVSLQWSKKLVYCGVGALGPGTPRFEPTPNASALEYIDSDWISGTVARSHMPHFAPDVMPGLFALDAALAVLLGGPNHSSEVRLFAFDRAGHRKPGALLNGIRPTVLIEDKWASLSNASWVNKFVALIPPVVDGARKVVPLRDHGRHRICFRSALVSSPRTDFGVAFGPSSSFYGGSGLSREEVAAVDIGSRVVAILVINRRGEASKDGKVKLGRNIDNVDDLDAALQSGTPGAMARVVTRVHYFEELSFEQQVAEVQAADVIVGAHGAALANMVFARRGLTLVEVVPYAYYAGPFDGQARSLGLRFVRHVAAPDPERFDQCIDHYNPPADGSAGAARFLAAQRLKARFAEAARGVTQHGESVFKFQLQDPGLDLGVAFVRPCARAQRLFVNVTEVAASALAAAEALVIARAVPTSEALRSSR</sequence>
<reference evidence="7" key="1">
    <citation type="submission" date="2021-01" db="EMBL/GenBank/DDBJ databases">
        <authorList>
            <person name="Corre E."/>
            <person name="Pelletier E."/>
            <person name="Niang G."/>
            <person name="Scheremetjew M."/>
            <person name="Finn R."/>
            <person name="Kale V."/>
            <person name="Holt S."/>
            <person name="Cochrane G."/>
            <person name="Meng A."/>
            <person name="Brown T."/>
            <person name="Cohen L."/>
        </authorList>
    </citation>
    <scope>NUCLEOTIDE SEQUENCE</scope>
    <source>
        <strain evidence="7">SAG 36.94</strain>
    </source>
</reference>
<dbReference type="Pfam" id="PF04577">
    <property type="entry name" value="Glyco_transf_61"/>
    <property type="match status" value="1"/>
</dbReference>